<keyword evidence="5 6" id="KW-0046">Antibiotic resistance</keyword>
<dbReference type="InterPro" id="IPR023650">
    <property type="entry name" value="Beta-lactam_class-A_AS"/>
</dbReference>
<dbReference type="NCBIfam" id="NF033103">
    <property type="entry name" value="bla_class_A"/>
    <property type="match status" value="1"/>
</dbReference>
<dbReference type="PROSITE" id="PS51318">
    <property type="entry name" value="TAT"/>
    <property type="match status" value="1"/>
</dbReference>
<dbReference type="GO" id="GO:0008800">
    <property type="term" value="F:beta-lactamase activity"/>
    <property type="evidence" value="ECO:0007669"/>
    <property type="project" value="UniProtKB-UniRule"/>
</dbReference>
<dbReference type="RefSeq" id="WP_189048496.1">
    <property type="nucleotide sequence ID" value="NZ_BMJQ01000009.1"/>
</dbReference>
<comment type="similarity">
    <text evidence="2 6">Belongs to the class-A beta-lactamase family.</text>
</comment>
<dbReference type="SUPFAM" id="SSF56601">
    <property type="entry name" value="beta-lactamase/transpeptidase-like"/>
    <property type="match status" value="1"/>
</dbReference>
<dbReference type="GO" id="GO:0030655">
    <property type="term" value="P:beta-lactam antibiotic catabolic process"/>
    <property type="evidence" value="ECO:0007669"/>
    <property type="project" value="InterPro"/>
</dbReference>
<dbReference type="InterPro" id="IPR000871">
    <property type="entry name" value="Beta-lactam_class-A"/>
</dbReference>
<organism evidence="8 9">
    <name type="scientific">Aliidongia dinghuensis</name>
    <dbReference type="NCBI Taxonomy" id="1867774"/>
    <lineage>
        <taxon>Bacteria</taxon>
        <taxon>Pseudomonadati</taxon>
        <taxon>Pseudomonadota</taxon>
        <taxon>Alphaproteobacteria</taxon>
        <taxon>Rhodospirillales</taxon>
        <taxon>Dongiaceae</taxon>
        <taxon>Aliidongia</taxon>
    </lineage>
</organism>
<keyword evidence="4 6" id="KW-0378">Hydrolase</keyword>
<dbReference type="PANTHER" id="PTHR35333">
    <property type="entry name" value="BETA-LACTAMASE"/>
    <property type="match status" value="1"/>
</dbReference>
<dbReference type="Proteomes" id="UP000646365">
    <property type="component" value="Unassembled WGS sequence"/>
</dbReference>
<dbReference type="AlphaFoldDB" id="A0A8J2YVJ0"/>
<dbReference type="Pfam" id="PF13354">
    <property type="entry name" value="Beta-lactamase2"/>
    <property type="match status" value="1"/>
</dbReference>
<comment type="catalytic activity">
    <reaction evidence="1 6">
        <text>a beta-lactam + H2O = a substituted beta-amino acid</text>
        <dbReference type="Rhea" id="RHEA:20401"/>
        <dbReference type="ChEBI" id="CHEBI:15377"/>
        <dbReference type="ChEBI" id="CHEBI:35627"/>
        <dbReference type="ChEBI" id="CHEBI:140347"/>
        <dbReference type="EC" id="3.5.2.6"/>
    </reaction>
</comment>
<evidence type="ECO:0000256" key="1">
    <source>
        <dbReference type="ARBA" id="ARBA00001526"/>
    </source>
</evidence>
<dbReference type="InterPro" id="IPR045155">
    <property type="entry name" value="Beta-lactam_cat"/>
</dbReference>
<evidence type="ECO:0000256" key="4">
    <source>
        <dbReference type="ARBA" id="ARBA00022801"/>
    </source>
</evidence>
<dbReference type="PRINTS" id="PR00118">
    <property type="entry name" value="BLACTAMASEA"/>
</dbReference>
<name>A0A8J2YVJ0_9PROT</name>
<reference evidence="8" key="2">
    <citation type="submission" date="2020-09" db="EMBL/GenBank/DDBJ databases">
        <authorList>
            <person name="Sun Q."/>
            <person name="Zhou Y."/>
        </authorList>
    </citation>
    <scope>NUCLEOTIDE SEQUENCE</scope>
    <source>
        <strain evidence="8">CGMCC 1.15725</strain>
    </source>
</reference>
<dbReference type="PROSITE" id="PS00146">
    <property type="entry name" value="BETA_LACTAMASE_A"/>
    <property type="match status" value="1"/>
</dbReference>
<evidence type="ECO:0000313" key="8">
    <source>
        <dbReference type="EMBL" id="GGF27940.1"/>
    </source>
</evidence>
<evidence type="ECO:0000256" key="2">
    <source>
        <dbReference type="ARBA" id="ARBA00009009"/>
    </source>
</evidence>
<dbReference type="GO" id="GO:0046677">
    <property type="term" value="P:response to antibiotic"/>
    <property type="evidence" value="ECO:0007669"/>
    <property type="project" value="UniProtKB-UniRule"/>
</dbReference>
<evidence type="ECO:0000259" key="7">
    <source>
        <dbReference type="Pfam" id="PF13354"/>
    </source>
</evidence>
<comment type="caution">
    <text evidence="8">The sequence shown here is derived from an EMBL/GenBank/DDBJ whole genome shotgun (WGS) entry which is preliminary data.</text>
</comment>
<dbReference type="PANTHER" id="PTHR35333:SF3">
    <property type="entry name" value="BETA-LACTAMASE-TYPE TRANSPEPTIDASE FOLD CONTAINING PROTEIN"/>
    <property type="match status" value="1"/>
</dbReference>
<evidence type="ECO:0000256" key="3">
    <source>
        <dbReference type="ARBA" id="ARBA00012865"/>
    </source>
</evidence>
<feature type="domain" description="Beta-lactamase class A catalytic" evidence="7">
    <location>
        <begin position="50"/>
        <end position="265"/>
    </location>
</feature>
<protein>
    <recommendedName>
        <fullName evidence="3 6">Beta-lactamase</fullName>
        <ecNumber evidence="3 6">3.5.2.6</ecNumber>
    </recommendedName>
</protein>
<dbReference type="InterPro" id="IPR012338">
    <property type="entry name" value="Beta-lactam/transpept-like"/>
</dbReference>
<keyword evidence="9" id="KW-1185">Reference proteome</keyword>
<dbReference type="EC" id="3.5.2.6" evidence="3 6"/>
<accession>A0A8J2YVJ0</accession>
<dbReference type="Gene3D" id="3.40.710.10">
    <property type="entry name" value="DD-peptidase/beta-lactamase superfamily"/>
    <property type="match status" value="1"/>
</dbReference>
<reference evidence="8" key="1">
    <citation type="journal article" date="2014" name="Int. J. Syst. Evol. Microbiol.">
        <title>Complete genome sequence of Corynebacterium casei LMG S-19264T (=DSM 44701T), isolated from a smear-ripened cheese.</title>
        <authorList>
            <consortium name="US DOE Joint Genome Institute (JGI-PGF)"/>
            <person name="Walter F."/>
            <person name="Albersmeier A."/>
            <person name="Kalinowski J."/>
            <person name="Ruckert C."/>
        </authorList>
    </citation>
    <scope>NUCLEOTIDE SEQUENCE</scope>
    <source>
        <strain evidence="8">CGMCC 1.15725</strain>
    </source>
</reference>
<dbReference type="InterPro" id="IPR006311">
    <property type="entry name" value="TAT_signal"/>
</dbReference>
<evidence type="ECO:0000313" key="9">
    <source>
        <dbReference type="Proteomes" id="UP000646365"/>
    </source>
</evidence>
<dbReference type="EMBL" id="BMJQ01000009">
    <property type="protein sequence ID" value="GGF27940.1"/>
    <property type="molecule type" value="Genomic_DNA"/>
</dbReference>
<evidence type="ECO:0000256" key="5">
    <source>
        <dbReference type="ARBA" id="ARBA00023251"/>
    </source>
</evidence>
<evidence type="ECO:0000256" key="6">
    <source>
        <dbReference type="RuleBase" id="RU361140"/>
    </source>
</evidence>
<sequence length="296" mass="30958">MIDRRQFLVMSGAMVGGSALGLTLARAGSGFDGLERAFAQIEAAHGGRLGVAVLDTGSDRRAGYRQDERFPLCSTFKLLAAGAILARVEAGKDSLERRIRFSAADVVAYSPVTKSRTGGDGLMLATLCEAAITQSDNTAGNLLLRTLDGPAGLTAYLRSLGDTVTRLDRWETSLNEAQPGDPRDTTTPAAMLADVQALTLGAALKTAGKAQLLEWLRGNRTGDRRLRAKLPDGWVAAEKTGTGDHGTSNDVGLLFPPNGAAPLLVAAYFTEGPADSTVRDGTLAEVGASVVTAWLS</sequence>
<proteinExistence type="inferred from homology"/>
<gene>
    <name evidence="8" type="ORF">GCM10011611_37430</name>
</gene>